<organism evidence="2 3">
    <name type="scientific">Hypocrea virens (strain Gv29-8 / FGSC 10586)</name>
    <name type="common">Gliocladium virens</name>
    <name type="synonym">Trichoderma virens</name>
    <dbReference type="NCBI Taxonomy" id="413071"/>
    <lineage>
        <taxon>Eukaryota</taxon>
        <taxon>Fungi</taxon>
        <taxon>Dikarya</taxon>
        <taxon>Ascomycota</taxon>
        <taxon>Pezizomycotina</taxon>
        <taxon>Sordariomycetes</taxon>
        <taxon>Hypocreomycetidae</taxon>
        <taxon>Hypocreales</taxon>
        <taxon>Hypocreaceae</taxon>
        <taxon>Trichoderma</taxon>
    </lineage>
</organism>
<gene>
    <name evidence="2" type="ORF">TRIVIDRAFT_61271</name>
</gene>
<comment type="caution">
    <text evidence="2">The sequence shown here is derived from an EMBL/GenBank/DDBJ whole genome shotgun (WGS) entry which is preliminary data.</text>
</comment>
<keyword evidence="3" id="KW-1185">Reference proteome</keyword>
<dbReference type="HOGENOM" id="CLU_1525356_0_0_1"/>
<sequence length="176" mass="20678">MLQRYWKCRQTQRENTHLTISLLLENCFPNHPKTKIYFSRYEKKCPTLAKSMISTAKEEAENEDQNKSLQELLEDENRRSPNALHRIQPKETTTNNNYNFLSVRKIQQLPKEHDFITQLEKAYCNDYKQPVVHGIQNSTIQWCQKLAFTPRNQDRATMAAQPDTPSYSAPLHTHAT</sequence>
<dbReference type="GeneID" id="25796200"/>
<reference evidence="2 3" key="1">
    <citation type="journal article" date="2011" name="Genome Biol.">
        <title>Comparative genome sequence analysis underscores mycoparasitism as the ancestral life style of Trichoderma.</title>
        <authorList>
            <person name="Kubicek C.P."/>
            <person name="Herrera-Estrella A."/>
            <person name="Seidl-Seiboth V."/>
            <person name="Martinez D.A."/>
            <person name="Druzhinina I.S."/>
            <person name="Thon M."/>
            <person name="Zeilinger S."/>
            <person name="Casas-Flores S."/>
            <person name="Horwitz B.A."/>
            <person name="Mukherjee P.K."/>
            <person name="Mukherjee M."/>
            <person name="Kredics L."/>
            <person name="Alcaraz L.D."/>
            <person name="Aerts A."/>
            <person name="Antal Z."/>
            <person name="Atanasova L."/>
            <person name="Cervantes-Badillo M.G."/>
            <person name="Challacombe J."/>
            <person name="Chertkov O."/>
            <person name="McCluskey K."/>
            <person name="Coulpier F."/>
            <person name="Deshpande N."/>
            <person name="von Doehren H."/>
            <person name="Ebbole D.J."/>
            <person name="Esquivel-Naranjo E.U."/>
            <person name="Fekete E."/>
            <person name="Flipphi M."/>
            <person name="Glaser F."/>
            <person name="Gomez-Rodriguez E.Y."/>
            <person name="Gruber S."/>
            <person name="Han C."/>
            <person name="Henrissat B."/>
            <person name="Hermosa R."/>
            <person name="Hernandez-Onate M."/>
            <person name="Karaffa L."/>
            <person name="Kosti I."/>
            <person name="Le Crom S."/>
            <person name="Lindquist E."/>
            <person name="Lucas S."/>
            <person name="Luebeck M."/>
            <person name="Luebeck P.S."/>
            <person name="Margeot A."/>
            <person name="Metz B."/>
            <person name="Misra M."/>
            <person name="Nevalainen H."/>
            <person name="Omann M."/>
            <person name="Packer N."/>
            <person name="Perrone G."/>
            <person name="Uresti-Rivera E.E."/>
            <person name="Salamov A."/>
            <person name="Schmoll M."/>
            <person name="Seiboth B."/>
            <person name="Shapiro H."/>
            <person name="Sukno S."/>
            <person name="Tamayo-Ramos J.A."/>
            <person name="Tisch D."/>
            <person name="Wiest A."/>
            <person name="Wilkinson H.H."/>
            <person name="Zhang M."/>
            <person name="Coutinho P.M."/>
            <person name="Kenerley C.M."/>
            <person name="Monte E."/>
            <person name="Baker S.E."/>
            <person name="Grigoriev I.V."/>
        </authorList>
    </citation>
    <scope>NUCLEOTIDE SEQUENCE [LARGE SCALE GENOMIC DNA]</scope>
    <source>
        <strain evidence="3">Gv29-8 / FGSC 10586</strain>
    </source>
</reference>
<evidence type="ECO:0000313" key="2">
    <source>
        <dbReference type="EMBL" id="EHK24479.1"/>
    </source>
</evidence>
<dbReference type="EMBL" id="ABDF02000004">
    <property type="protein sequence ID" value="EHK24479.1"/>
    <property type="molecule type" value="Genomic_DNA"/>
</dbReference>
<dbReference type="Proteomes" id="UP000007115">
    <property type="component" value="Unassembled WGS sequence"/>
</dbReference>
<dbReference type="AlphaFoldDB" id="G9MMB0"/>
<dbReference type="InParanoid" id="G9MMB0"/>
<protein>
    <submittedName>
        <fullName evidence="2">Uncharacterized protein</fullName>
    </submittedName>
</protein>
<proteinExistence type="predicted"/>
<feature type="region of interest" description="Disordered" evidence="1">
    <location>
        <begin position="155"/>
        <end position="176"/>
    </location>
</feature>
<dbReference type="RefSeq" id="XP_013958684.1">
    <property type="nucleotide sequence ID" value="XM_014103209.1"/>
</dbReference>
<dbReference type="VEuPathDB" id="FungiDB:TRIVIDRAFT_61271"/>
<evidence type="ECO:0000313" key="3">
    <source>
        <dbReference type="Proteomes" id="UP000007115"/>
    </source>
</evidence>
<accession>G9MMB0</accession>
<evidence type="ECO:0000256" key="1">
    <source>
        <dbReference type="SAM" id="MobiDB-lite"/>
    </source>
</evidence>
<name>G9MMB0_HYPVG</name>